<feature type="transmembrane region" description="Helical" evidence="1">
    <location>
        <begin position="150"/>
        <end position="164"/>
    </location>
</feature>
<dbReference type="EMBL" id="MSCK01000001">
    <property type="protein sequence ID" value="PQJ71809.1"/>
    <property type="molecule type" value="Genomic_DNA"/>
</dbReference>
<gene>
    <name evidence="2" type="ORF">BTO14_00430</name>
</gene>
<evidence type="ECO:0000256" key="1">
    <source>
        <dbReference type="SAM" id="Phobius"/>
    </source>
</evidence>
<dbReference type="OrthoDB" id="977790at2"/>
<evidence type="ECO:0000313" key="2">
    <source>
        <dbReference type="EMBL" id="PQJ71809.1"/>
    </source>
</evidence>
<comment type="caution">
    <text evidence="2">The sequence shown here is derived from an EMBL/GenBank/DDBJ whole genome shotgun (WGS) entry which is preliminary data.</text>
</comment>
<dbReference type="AlphaFoldDB" id="A0A2P6CA79"/>
<accession>A0A2P6CA79</accession>
<proteinExistence type="predicted"/>
<feature type="transmembrane region" description="Helical" evidence="1">
    <location>
        <begin position="127"/>
        <end position="144"/>
    </location>
</feature>
<feature type="transmembrane region" description="Helical" evidence="1">
    <location>
        <begin position="42"/>
        <end position="59"/>
    </location>
</feature>
<dbReference type="Proteomes" id="UP000247345">
    <property type="component" value="Unassembled WGS sequence"/>
</dbReference>
<dbReference type="RefSeq" id="WP_105047467.1">
    <property type="nucleotide sequence ID" value="NZ_CP150661.1"/>
</dbReference>
<keyword evidence="1" id="KW-1133">Transmembrane helix</keyword>
<evidence type="ECO:0000313" key="3">
    <source>
        <dbReference type="Proteomes" id="UP000247345"/>
    </source>
</evidence>
<keyword evidence="1" id="KW-0812">Transmembrane</keyword>
<keyword evidence="1" id="KW-0472">Membrane</keyword>
<reference evidence="2 3" key="1">
    <citation type="submission" date="2016-12" db="EMBL/GenBank/DDBJ databases">
        <title>Trade-off between light-utilization and light-protection in marine flavobacteria.</title>
        <authorList>
            <person name="Kumagai Y."/>
            <person name="Yoshizawa S."/>
            <person name="Kogure K."/>
            <person name="Iwasaki W."/>
        </authorList>
    </citation>
    <scope>NUCLEOTIDE SEQUENCE [LARGE SCALE GENOMIC DNA]</scope>
    <source>
        <strain evidence="2 3">KCTC 12100</strain>
    </source>
</reference>
<feature type="transmembrane region" description="Helical" evidence="1">
    <location>
        <begin position="171"/>
        <end position="190"/>
    </location>
</feature>
<feature type="transmembrane region" description="Helical" evidence="1">
    <location>
        <begin position="210"/>
        <end position="230"/>
    </location>
</feature>
<feature type="transmembrane region" description="Helical" evidence="1">
    <location>
        <begin position="97"/>
        <end position="115"/>
    </location>
</feature>
<protein>
    <submittedName>
        <fullName evidence="2">Uncharacterized protein</fullName>
    </submittedName>
</protein>
<feature type="transmembrane region" description="Helical" evidence="1">
    <location>
        <begin position="71"/>
        <end position="91"/>
    </location>
</feature>
<sequence>MSVSTTKTFLPAFLKTLGILFLYIFLGLFLDSVNVAESYQDLQWLANLIMLVIFSITLFKVNPRIREQMIYAVLIAIAGEYGFSLGMGMYTYRLENIPHYIPMGHALVYAGVLYFTKTAYAKNNVKLLEKVFTVLVIVYTTAFLILKNDVFGFVLSALMLYFLRKRPRERLFYLTMFLAVAYLEIIGTSYECWWWPTTAWNKISFLPSANPPSGISFFYFGLDLGCLYFYKKRHKIAWSRMKNVRKIRQIKGVVAN</sequence>
<keyword evidence="3" id="KW-1185">Reference proteome</keyword>
<feature type="transmembrane region" description="Helical" evidence="1">
    <location>
        <begin position="12"/>
        <end position="30"/>
    </location>
</feature>
<organism evidence="2 3">
    <name type="scientific">Polaribacter butkevichii</name>
    <dbReference type="NCBI Taxonomy" id="218490"/>
    <lineage>
        <taxon>Bacteria</taxon>
        <taxon>Pseudomonadati</taxon>
        <taxon>Bacteroidota</taxon>
        <taxon>Flavobacteriia</taxon>
        <taxon>Flavobacteriales</taxon>
        <taxon>Flavobacteriaceae</taxon>
    </lineage>
</organism>
<name>A0A2P6CA79_9FLAO</name>